<dbReference type="STRING" id="178356.SAMN05216269_12218"/>
<organism evidence="1 2">
    <name type="scientific">Flavobacterium xinjiangense</name>
    <dbReference type="NCBI Taxonomy" id="178356"/>
    <lineage>
        <taxon>Bacteria</taxon>
        <taxon>Pseudomonadati</taxon>
        <taxon>Bacteroidota</taxon>
        <taxon>Flavobacteriia</taxon>
        <taxon>Flavobacteriales</taxon>
        <taxon>Flavobacteriaceae</taxon>
        <taxon>Flavobacterium</taxon>
    </lineage>
</organism>
<gene>
    <name evidence="1" type="ORF">SAMN05216269_12218</name>
</gene>
<proteinExistence type="predicted"/>
<protein>
    <submittedName>
        <fullName evidence="1">Uncharacterized protein</fullName>
    </submittedName>
</protein>
<dbReference type="AlphaFoldDB" id="A0A1M7PT01"/>
<name>A0A1M7PT01_9FLAO</name>
<evidence type="ECO:0000313" key="1">
    <source>
        <dbReference type="EMBL" id="SHN20511.1"/>
    </source>
</evidence>
<dbReference type="Proteomes" id="UP000184092">
    <property type="component" value="Unassembled WGS sequence"/>
</dbReference>
<evidence type="ECO:0000313" key="2">
    <source>
        <dbReference type="Proteomes" id="UP000184092"/>
    </source>
</evidence>
<keyword evidence="2" id="KW-1185">Reference proteome</keyword>
<dbReference type="RefSeq" id="WP_073211690.1">
    <property type="nucleotide sequence ID" value="NZ_FRCL01000022.1"/>
</dbReference>
<dbReference type="OrthoDB" id="47198at2"/>
<accession>A0A1M7PT01</accession>
<dbReference type="EMBL" id="FRCL01000022">
    <property type="protein sequence ID" value="SHN20511.1"/>
    <property type="molecule type" value="Genomic_DNA"/>
</dbReference>
<sequence length="68" mass="7580">MKNYYVNTQAQYNGDHEVHTADCQFLPGLLNRKALGLHENCKSAVTEAKKTYSKADGCKTCSNDCHKS</sequence>
<reference evidence="2" key="1">
    <citation type="submission" date="2016-11" db="EMBL/GenBank/DDBJ databases">
        <authorList>
            <person name="Varghese N."/>
            <person name="Submissions S."/>
        </authorList>
    </citation>
    <scope>NUCLEOTIDE SEQUENCE [LARGE SCALE GENOMIC DNA]</scope>
    <source>
        <strain evidence="2">CGMCC 1.2749</strain>
    </source>
</reference>